<dbReference type="AlphaFoldDB" id="A0AAN6RBY5"/>
<accession>A0AAN6RBY5</accession>
<gene>
    <name evidence="1" type="ORF">GRF29_185g822284</name>
</gene>
<evidence type="ECO:0000313" key="2">
    <source>
        <dbReference type="Proteomes" id="UP001280581"/>
    </source>
</evidence>
<protein>
    <submittedName>
        <fullName evidence="1">Uncharacterized protein</fullName>
    </submittedName>
</protein>
<dbReference type="Proteomes" id="UP001280581">
    <property type="component" value="Unassembled WGS sequence"/>
</dbReference>
<evidence type="ECO:0000313" key="1">
    <source>
        <dbReference type="EMBL" id="KAK3201409.1"/>
    </source>
</evidence>
<keyword evidence="2" id="KW-1185">Reference proteome</keyword>
<comment type="caution">
    <text evidence="1">The sequence shown here is derived from an EMBL/GenBank/DDBJ whole genome shotgun (WGS) entry which is preliminary data.</text>
</comment>
<dbReference type="EMBL" id="WVTA01000016">
    <property type="protein sequence ID" value="KAK3201409.1"/>
    <property type="molecule type" value="Genomic_DNA"/>
</dbReference>
<name>A0AAN6RBY5_9PLEO</name>
<proteinExistence type="predicted"/>
<organism evidence="1 2">
    <name type="scientific">Pseudopithomyces chartarum</name>
    <dbReference type="NCBI Taxonomy" id="1892770"/>
    <lineage>
        <taxon>Eukaryota</taxon>
        <taxon>Fungi</taxon>
        <taxon>Dikarya</taxon>
        <taxon>Ascomycota</taxon>
        <taxon>Pezizomycotina</taxon>
        <taxon>Dothideomycetes</taxon>
        <taxon>Pleosporomycetidae</taxon>
        <taxon>Pleosporales</taxon>
        <taxon>Massarineae</taxon>
        <taxon>Didymosphaeriaceae</taxon>
        <taxon>Pseudopithomyces</taxon>
    </lineage>
</organism>
<reference evidence="1 2" key="1">
    <citation type="submission" date="2021-02" db="EMBL/GenBank/DDBJ databases">
        <title>Genome assembly of Pseudopithomyces chartarum.</title>
        <authorList>
            <person name="Jauregui R."/>
            <person name="Singh J."/>
            <person name="Voisey C."/>
        </authorList>
    </citation>
    <scope>NUCLEOTIDE SEQUENCE [LARGE SCALE GENOMIC DNA]</scope>
    <source>
        <strain evidence="1 2">AGR01</strain>
    </source>
</reference>
<sequence length="225" mass="25951">MIDHFRFLDLPFEIRELVYHELLCTWEMQHEKERARLVTRHDNPTSILRTSKQLYNESYDYLVRHNQFIHLNCTNVSIRLHPLGRHILPITEDPRKIKAFKGYVARVTWSISNTPANPQSQKHYMLLSRHWPSVLKCTDYHGMLGWPTLTMDISLDPISTSFPPPNLKPTPLRPFQLALLPPIPSLLHSFPHLSLTGPIPAPLSTPILTAVTLPRWSNPPPPSTT</sequence>